<keyword evidence="1" id="KW-1133">Transmembrane helix</keyword>
<keyword evidence="1" id="KW-0812">Transmembrane</keyword>
<protein>
    <submittedName>
        <fullName evidence="2">Uncharacterized protein</fullName>
    </submittedName>
</protein>
<feature type="transmembrane region" description="Helical" evidence="1">
    <location>
        <begin position="326"/>
        <end position="346"/>
    </location>
</feature>
<reference evidence="2" key="1">
    <citation type="journal article" date="2020" name="mSystems">
        <title>Genome- and Community-Level Interaction Insights into Carbon Utilization and Element Cycling Functions of Hydrothermarchaeota in Hydrothermal Sediment.</title>
        <authorList>
            <person name="Zhou Z."/>
            <person name="Liu Y."/>
            <person name="Xu W."/>
            <person name="Pan J."/>
            <person name="Luo Z.H."/>
            <person name="Li M."/>
        </authorList>
    </citation>
    <scope>NUCLEOTIDE SEQUENCE [LARGE SCALE GENOMIC DNA]</scope>
    <source>
        <strain evidence="2">SpSt-1116</strain>
    </source>
</reference>
<evidence type="ECO:0000313" key="2">
    <source>
        <dbReference type="EMBL" id="HHQ80509.1"/>
    </source>
</evidence>
<gene>
    <name evidence="2" type="ORF">ENM78_03520</name>
</gene>
<dbReference type="EMBL" id="DRZC01000050">
    <property type="protein sequence ID" value="HHQ80509.1"/>
    <property type="molecule type" value="Genomic_DNA"/>
</dbReference>
<comment type="caution">
    <text evidence="2">The sequence shown here is derived from an EMBL/GenBank/DDBJ whole genome shotgun (WGS) entry which is preliminary data.</text>
</comment>
<dbReference type="Gene3D" id="1.20.5.340">
    <property type="match status" value="1"/>
</dbReference>
<keyword evidence="1" id="KW-0472">Membrane</keyword>
<evidence type="ECO:0000256" key="1">
    <source>
        <dbReference type="SAM" id="Phobius"/>
    </source>
</evidence>
<dbReference type="AlphaFoldDB" id="A0A7J3ZKD6"/>
<proteinExistence type="predicted"/>
<name>A0A7J3ZKD6_9CREN</name>
<accession>A0A7J3ZKD6</accession>
<sequence length="352" mass="39057">MTVYVDYWHFDENYIASWASMSVANPVEIHQATFELALDRRDETKYVLSERAGYEWFSLVYPSHVAKVKETLQAYVNNEKVFSVVNSYCNGLLTFDEWNSRIKADIEWIDRYGNAWISTGPFMLTKLDKDAQVLELTAFRDPTYPFKPGDWYFGIPVPATIKSVKIESPLAGKVVPGSDASIRIDVAGLPPLHVKYILRDAAGNIIAFAEAEKIGDYSFSIELPASLTAEFTPGAKYALQLIAYSDVVAMPDIKKEIFETATTAEIVSLQRAAFEKALEGVSARVGSLEQAVHSASARIGTIESKVAEQTERLTSVEAQLSSLQTMLYVVLALSIIALLLAVLLLLRKPKPT</sequence>
<organism evidence="2">
    <name type="scientific">Fervidicoccus fontis</name>
    <dbReference type="NCBI Taxonomy" id="683846"/>
    <lineage>
        <taxon>Archaea</taxon>
        <taxon>Thermoproteota</taxon>
        <taxon>Thermoprotei</taxon>
        <taxon>Fervidicoccales</taxon>
        <taxon>Fervidicoccaceae</taxon>
        <taxon>Fervidicoccus</taxon>
    </lineage>
</organism>